<comment type="caution">
    <text evidence="2">The sequence shown here is derived from an EMBL/GenBank/DDBJ whole genome shotgun (WGS) entry which is preliminary data.</text>
</comment>
<sequence>MMKQLCPCNPWRSMAEEVSRLSEACGGSHTGVDGSDLRLQLEKCHAGGDTRQEWGLMERGPYRSRFSGPAAKGTSESLARPGQTECSDQE</sequence>
<evidence type="ECO:0000256" key="1">
    <source>
        <dbReference type="SAM" id="MobiDB-lite"/>
    </source>
</evidence>
<name>A0ABQ9DGP2_9PASS</name>
<dbReference type="EMBL" id="WHWB01033673">
    <property type="protein sequence ID" value="KAJ7418306.1"/>
    <property type="molecule type" value="Genomic_DNA"/>
</dbReference>
<feature type="region of interest" description="Disordered" evidence="1">
    <location>
        <begin position="55"/>
        <end position="90"/>
    </location>
</feature>
<keyword evidence="3" id="KW-1185">Reference proteome</keyword>
<protein>
    <submittedName>
        <fullName evidence="2">Uncharacterized protein</fullName>
    </submittedName>
</protein>
<proteinExistence type="predicted"/>
<gene>
    <name evidence="2" type="ORF">WISP_59771</name>
</gene>
<evidence type="ECO:0000313" key="3">
    <source>
        <dbReference type="Proteomes" id="UP001145742"/>
    </source>
</evidence>
<evidence type="ECO:0000313" key="2">
    <source>
        <dbReference type="EMBL" id="KAJ7418306.1"/>
    </source>
</evidence>
<reference evidence="2" key="1">
    <citation type="submission" date="2019-10" db="EMBL/GenBank/DDBJ databases">
        <authorList>
            <person name="Soares A.E.R."/>
            <person name="Aleixo A."/>
            <person name="Schneider P."/>
            <person name="Miyaki C.Y."/>
            <person name="Schneider M.P."/>
            <person name="Mello C."/>
            <person name="Vasconcelos A.T.R."/>
        </authorList>
    </citation>
    <scope>NUCLEOTIDE SEQUENCE</scope>
    <source>
        <tissue evidence="2">Muscle</tissue>
    </source>
</reference>
<organism evidence="2 3">
    <name type="scientific">Willisornis vidua</name>
    <name type="common">Xingu scale-backed antbird</name>
    <dbReference type="NCBI Taxonomy" id="1566151"/>
    <lineage>
        <taxon>Eukaryota</taxon>
        <taxon>Metazoa</taxon>
        <taxon>Chordata</taxon>
        <taxon>Craniata</taxon>
        <taxon>Vertebrata</taxon>
        <taxon>Euteleostomi</taxon>
        <taxon>Archelosauria</taxon>
        <taxon>Archosauria</taxon>
        <taxon>Dinosauria</taxon>
        <taxon>Saurischia</taxon>
        <taxon>Theropoda</taxon>
        <taxon>Coelurosauria</taxon>
        <taxon>Aves</taxon>
        <taxon>Neognathae</taxon>
        <taxon>Neoaves</taxon>
        <taxon>Telluraves</taxon>
        <taxon>Australaves</taxon>
        <taxon>Passeriformes</taxon>
        <taxon>Thamnophilidae</taxon>
        <taxon>Willisornis</taxon>
    </lineage>
</organism>
<dbReference type="Proteomes" id="UP001145742">
    <property type="component" value="Unassembled WGS sequence"/>
</dbReference>
<accession>A0ABQ9DGP2</accession>